<dbReference type="Proteomes" id="UP001317259">
    <property type="component" value="Unassembled WGS sequence"/>
</dbReference>
<organism evidence="2 3">
    <name type="scientific">Actinomadura luzonensis</name>
    <dbReference type="NCBI Taxonomy" id="2805427"/>
    <lineage>
        <taxon>Bacteria</taxon>
        <taxon>Bacillati</taxon>
        <taxon>Actinomycetota</taxon>
        <taxon>Actinomycetes</taxon>
        <taxon>Streptosporangiales</taxon>
        <taxon>Thermomonosporaceae</taxon>
        <taxon>Actinomadura</taxon>
    </lineage>
</organism>
<dbReference type="Gene3D" id="2.80.10.50">
    <property type="match status" value="1"/>
</dbReference>
<dbReference type="InterPro" id="IPR035992">
    <property type="entry name" value="Ricin_B-like_lectins"/>
</dbReference>
<accession>A0ABT0G1F5</accession>
<dbReference type="EMBL" id="JAKRKC020000002">
    <property type="protein sequence ID" value="MCK2218238.1"/>
    <property type="molecule type" value="Genomic_DNA"/>
</dbReference>
<comment type="caution">
    <text evidence="2">The sequence shown here is derived from an EMBL/GenBank/DDBJ whole genome shotgun (WGS) entry which is preliminary data.</text>
</comment>
<dbReference type="PROSITE" id="PS50231">
    <property type="entry name" value="RICIN_B_LECTIN"/>
    <property type="match status" value="1"/>
</dbReference>
<evidence type="ECO:0000313" key="2">
    <source>
        <dbReference type="EMBL" id="MCK2218238.1"/>
    </source>
</evidence>
<feature type="domain" description="Ricin B lectin" evidence="1">
    <location>
        <begin position="7"/>
        <end position="107"/>
    </location>
</feature>
<gene>
    <name evidence="2" type="ORF">MF672_031265</name>
</gene>
<evidence type="ECO:0000313" key="3">
    <source>
        <dbReference type="Proteomes" id="UP001317259"/>
    </source>
</evidence>
<dbReference type="Pfam" id="PF00652">
    <property type="entry name" value="Ricin_B_lectin"/>
    <property type="match status" value="1"/>
</dbReference>
<proteinExistence type="predicted"/>
<sequence>MSAPPTATVNACTGRLNQGWVHAADASLRLKDSYCLTADGTLPGSAVSLRDCHGLPPDGRVTDVTRRWRYDPATRTLHNLASGLCLTATGQDTATTLRPCRQPGQTWTLPTAGE</sequence>
<keyword evidence="3" id="KW-1185">Reference proteome</keyword>
<dbReference type="InterPro" id="IPR000772">
    <property type="entry name" value="Ricin_B_lectin"/>
</dbReference>
<reference evidence="2 3" key="1">
    <citation type="submission" date="2022-04" db="EMBL/GenBank/DDBJ databases">
        <title>Genome draft of Actinomadura sp. ATCC 31491.</title>
        <authorList>
            <person name="Shi X."/>
            <person name="Du Y."/>
        </authorList>
    </citation>
    <scope>NUCLEOTIDE SEQUENCE [LARGE SCALE GENOMIC DNA]</scope>
    <source>
        <strain evidence="2 3">ATCC 31491</strain>
    </source>
</reference>
<protein>
    <submittedName>
        <fullName evidence="2">RICIN domain-containing protein</fullName>
    </submittedName>
</protein>
<name>A0ABT0G1F5_9ACTN</name>
<evidence type="ECO:0000259" key="1">
    <source>
        <dbReference type="Pfam" id="PF00652"/>
    </source>
</evidence>
<dbReference type="SUPFAM" id="SSF50370">
    <property type="entry name" value="Ricin B-like lectins"/>
    <property type="match status" value="1"/>
</dbReference>
<dbReference type="RefSeq" id="WP_242371123.1">
    <property type="nucleotide sequence ID" value="NZ_JAKRKC020000002.1"/>
</dbReference>